<dbReference type="AlphaFoldDB" id="A0A1G6YNW0"/>
<feature type="signal peptide" evidence="1">
    <location>
        <begin position="1"/>
        <end position="19"/>
    </location>
</feature>
<evidence type="ECO:0000313" key="2">
    <source>
        <dbReference type="EMBL" id="SDD92079.1"/>
    </source>
</evidence>
<proteinExistence type="predicted"/>
<evidence type="ECO:0008006" key="4">
    <source>
        <dbReference type="Google" id="ProtNLM"/>
    </source>
</evidence>
<accession>A0A1G6YNW0</accession>
<keyword evidence="1" id="KW-0732">Signal</keyword>
<dbReference type="EMBL" id="FMZW01000017">
    <property type="protein sequence ID" value="SDD92079.1"/>
    <property type="molecule type" value="Genomic_DNA"/>
</dbReference>
<evidence type="ECO:0000256" key="1">
    <source>
        <dbReference type="SAM" id="SignalP"/>
    </source>
</evidence>
<gene>
    <name evidence="2" type="ORF">SAMN05216337_101743</name>
</gene>
<evidence type="ECO:0000313" key="3">
    <source>
        <dbReference type="Proteomes" id="UP000199245"/>
    </source>
</evidence>
<protein>
    <recommendedName>
        <fullName evidence="4">DUF992 domain-containing protein</fullName>
    </recommendedName>
</protein>
<reference evidence="2 3" key="1">
    <citation type="submission" date="2016-10" db="EMBL/GenBank/DDBJ databases">
        <authorList>
            <person name="de Groot N.N."/>
        </authorList>
    </citation>
    <scope>NUCLEOTIDE SEQUENCE [LARGE SCALE GENOMIC DNA]</scope>
    <source>
        <strain evidence="2 3">R5</strain>
    </source>
</reference>
<feature type="chain" id="PRO_5011489210" description="DUF992 domain-containing protein" evidence="1">
    <location>
        <begin position="20"/>
        <end position="162"/>
    </location>
</feature>
<name>A0A1G6YNW0_9BRAD</name>
<dbReference type="Proteomes" id="UP000199245">
    <property type="component" value="Unassembled WGS sequence"/>
</dbReference>
<dbReference type="InterPro" id="IPR009333">
    <property type="entry name" value="DUF992"/>
</dbReference>
<sequence>MARRSALSGTMLITSRAIASAVCGAAVLAVPLAAADAQQVQAGTLECRGGPDTGFVVGPVTNLNCVLHVDSAPDSRFVAAIRNLGVLIGDQEVAMTWKVMAPVPWLGSDDLAGGYAHADGAGVNVLAGGTNTPITLHPLNEQNVPSTPPLKIENLEIRPVDR</sequence>
<dbReference type="Pfam" id="PF06186">
    <property type="entry name" value="DUF992"/>
    <property type="match status" value="1"/>
</dbReference>
<organism evidence="2 3">
    <name type="scientific">Bradyrhizobium brasilense</name>
    <dbReference type="NCBI Taxonomy" id="1419277"/>
    <lineage>
        <taxon>Bacteria</taxon>
        <taxon>Pseudomonadati</taxon>
        <taxon>Pseudomonadota</taxon>
        <taxon>Alphaproteobacteria</taxon>
        <taxon>Hyphomicrobiales</taxon>
        <taxon>Nitrobacteraceae</taxon>
        <taxon>Bradyrhizobium</taxon>
    </lineage>
</organism>